<dbReference type="RefSeq" id="WP_179500782.1">
    <property type="nucleotide sequence ID" value="NZ_JACCAA010000001.1"/>
</dbReference>
<reference evidence="1 2" key="1">
    <citation type="submission" date="2020-07" db="EMBL/GenBank/DDBJ databases">
        <title>Sequencing the genomes of 1000 actinobacteria strains.</title>
        <authorList>
            <person name="Klenk H.-P."/>
        </authorList>
    </citation>
    <scope>NUCLEOTIDE SEQUENCE [LARGE SCALE GENOMIC DNA]</scope>
    <source>
        <strain evidence="1 2">DSM 23819</strain>
    </source>
</reference>
<name>A0A7Y9UNU4_9ACTN</name>
<sequence>MTDVVIVPPVPALLPEHAGLVDPVAELRTACLSALGSLAGRSPSRIEVLADSDLGQRVAASLLDAVGFAGTIVAVDPQVATDASAVVVVANGSARRGEKAPGHLDERSFDFDAGIDKALRDGDGTALTAVDAALAVDLLADGISALTALGRLVPAANDVDVLYADDPFGVSYWVVSWR</sequence>
<dbReference type="Proteomes" id="UP000540656">
    <property type="component" value="Unassembled WGS sequence"/>
</dbReference>
<protein>
    <submittedName>
        <fullName evidence="1">Uncharacterized protein</fullName>
    </submittedName>
</protein>
<dbReference type="Gene3D" id="3.40.830.10">
    <property type="entry name" value="LigB-like"/>
    <property type="match status" value="1"/>
</dbReference>
<evidence type="ECO:0000313" key="2">
    <source>
        <dbReference type="Proteomes" id="UP000540656"/>
    </source>
</evidence>
<proteinExistence type="predicted"/>
<evidence type="ECO:0000313" key="1">
    <source>
        <dbReference type="EMBL" id="NYG57522.1"/>
    </source>
</evidence>
<accession>A0A7Y9UNU4</accession>
<organism evidence="1 2">
    <name type="scientific">Nocardioides daedukensis</name>
    <dbReference type="NCBI Taxonomy" id="634462"/>
    <lineage>
        <taxon>Bacteria</taxon>
        <taxon>Bacillati</taxon>
        <taxon>Actinomycetota</taxon>
        <taxon>Actinomycetes</taxon>
        <taxon>Propionibacteriales</taxon>
        <taxon>Nocardioidaceae</taxon>
        <taxon>Nocardioides</taxon>
    </lineage>
</organism>
<dbReference type="AlphaFoldDB" id="A0A7Y9UNU4"/>
<keyword evidence="2" id="KW-1185">Reference proteome</keyword>
<dbReference type="EMBL" id="JACCAA010000001">
    <property type="protein sequence ID" value="NYG57522.1"/>
    <property type="molecule type" value="Genomic_DNA"/>
</dbReference>
<comment type="caution">
    <text evidence="1">The sequence shown here is derived from an EMBL/GenBank/DDBJ whole genome shotgun (WGS) entry which is preliminary data.</text>
</comment>
<gene>
    <name evidence="1" type="ORF">BJ980_000445</name>
</gene>